<organism evidence="1 2">
    <name type="scientific">Trichothecium roseum</name>
    <dbReference type="NCBI Taxonomy" id="47278"/>
    <lineage>
        <taxon>Eukaryota</taxon>
        <taxon>Fungi</taxon>
        <taxon>Dikarya</taxon>
        <taxon>Ascomycota</taxon>
        <taxon>Pezizomycotina</taxon>
        <taxon>Sordariomycetes</taxon>
        <taxon>Hypocreomycetidae</taxon>
        <taxon>Hypocreales</taxon>
        <taxon>Hypocreales incertae sedis</taxon>
        <taxon>Trichothecium</taxon>
    </lineage>
</organism>
<gene>
    <name evidence="1" type="ORF">N3K66_001890</name>
</gene>
<dbReference type="Proteomes" id="UP001163324">
    <property type="component" value="Chromosome 2"/>
</dbReference>
<keyword evidence="2" id="KW-1185">Reference proteome</keyword>
<proteinExistence type="predicted"/>
<name>A0ACC0V9T5_9HYPO</name>
<reference evidence="1" key="1">
    <citation type="submission" date="2022-10" db="EMBL/GenBank/DDBJ databases">
        <title>Complete Genome of Trichothecium roseum strain YXFP-22015, a Plant Pathogen Isolated from Citrus.</title>
        <authorList>
            <person name="Wang Y."/>
            <person name="Zhu L."/>
        </authorList>
    </citation>
    <scope>NUCLEOTIDE SEQUENCE</scope>
    <source>
        <strain evidence="1">YXFP-22015</strain>
    </source>
</reference>
<protein>
    <submittedName>
        <fullName evidence="1">Uncharacterized protein</fullName>
    </submittedName>
</protein>
<sequence length="574" mass="62333">MFILLVSSLNVFIWIITFGSTLANTDCRCFPGDECWPTPPEWAAFNKTINGRLIATVPIASVCHHDILTSYDPVKCQQLQDDWLLPETHYTTPSSIMAQFFANFSCDPFTLPSAQCVLGTYVQYAVNATSPDDYRKTMAFAMARNIRFVIRNTGHDYFGKSTGAGALALWTHNMKDTTFLDYQSSHYTGRAMRIGAGLQVWEALEAAHAQGLVVAGGQCQTVGVAGGYSQGGGHSLMASQIGLGADQVLEWEVVTTSGQHLVATPERNADLYWALSGGGGGTYAAVLSVTLKAYADVEVAAGAFTVSKAGNEGISDDRFSSIVKEWLQNLPELVDSGGAALWSFAEGYLSISPVVGPNMTVPELRGLLSRTFQALNESGMTYWSDFAHFPTFLDAWNTMNPPQEVTDGNMGAYLLPRDLVTSRLSASTLLDALNNLTTGTGVFTGGLAFNVARGRGITRPVANSINPAWNTAIQYLAFGLLSANKHSWDLITNVYAPTLNELVPGGLSSYVNEGNPFDPNWKRVFYGDNYDRLLDIKDKYDPDGILYGKTSVGSDRWKTTEDGRLCKAHMDHGA</sequence>
<dbReference type="EMBL" id="CM047941">
    <property type="protein sequence ID" value="KAI9902538.1"/>
    <property type="molecule type" value="Genomic_DNA"/>
</dbReference>
<evidence type="ECO:0000313" key="2">
    <source>
        <dbReference type="Proteomes" id="UP001163324"/>
    </source>
</evidence>
<accession>A0ACC0V9T5</accession>
<evidence type="ECO:0000313" key="1">
    <source>
        <dbReference type="EMBL" id="KAI9902538.1"/>
    </source>
</evidence>
<comment type="caution">
    <text evidence="1">The sequence shown here is derived from an EMBL/GenBank/DDBJ whole genome shotgun (WGS) entry which is preliminary data.</text>
</comment>